<gene>
    <name evidence="1" type="ORF">GPS52_03530</name>
</gene>
<organism evidence="1 2">
    <name type="scientific">Acinetobacter haemolyticus</name>
    <dbReference type="NCBI Taxonomy" id="29430"/>
    <lineage>
        <taxon>Bacteria</taxon>
        <taxon>Pseudomonadati</taxon>
        <taxon>Pseudomonadota</taxon>
        <taxon>Gammaproteobacteria</taxon>
        <taxon>Moraxellales</taxon>
        <taxon>Moraxellaceae</taxon>
        <taxon>Acinetobacter</taxon>
    </lineage>
</organism>
<protein>
    <submittedName>
        <fullName evidence="1">Uncharacterized protein</fullName>
    </submittedName>
</protein>
<accession>A0AAJ2YSL2</accession>
<reference evidence="1 2" key="1">
    <citation type="submission" date="2019-12" db="EMBL/GenBank/DDBJ databases">
        <title>Acinetobacter haemolyticus comparative genomics.</title>
        <authorList>
            <person name="Castro-Jaimes S."/>
            <person name="Bello-Lopez E."/>
            <person name="Velazquez-Acosta C."/>
            <person name="Volkow-Fernandez P."/>
            <person name="Lozano-Zarain P."/>
            <person name="Castillo Ramirez S."/>
            <person name="Cevallos M.A."/>
        </authorList>
    </citation>
    <scope>NUCLEOTIDE SEQUENCE [LARGE SCALE GENOMIC DNA]</scope>
    <source>
        <strain evidence="1 2">AN10</strain>
    </source>
</reference>
<dbReference type="EMBL" id="WTTO01000006">
    <property type="protein sequence ID" value="NAR72574.1"/>
    <property type="molecule type" value="Genomic_DNA"/>
</dbReference>
<name>A0AAJ2YSL2_ACIHA</name>
<sequence length="112" mass="13506">MYSLNYRKNPLPDPIFGGRFLMHIWPRPLMWAFEWHDTSKDLILKRGEPLFYCQFDSYDPSRTIKLLQAEKTPELMHYMDQISGVVNYVNQTFSLFNEVEKMRPKKLLKMDK</sequence>
<dbReference type="AlphaFoldDB" id="A0AAJ2YSL2"/>
<proteinExistence type="predicted"/>
<evidence type="ECO:0000313" key="1">
    <source>
        <dbReference type="EMBL" id="NAR72574.1"/>
    </source>
</evidence>
<comment type="caution">
    <text evidence="1">The sequence shown here is derived from an EMBL/GenBank/DDBJ whole genome shotgun (WGS) entry which is preliminary data.</text>
</comment>
<evidence type="ECO:0000313" key="2">
    <source>
        <dbReference type="Proteomes" id="UP000451048"/>
    </source>
</evidence>
<dbReference type="Proteomes" id="UP000451048">
    <property type="component" value="Unassembled WGS sequence"/>
</dbReference>